<dbReference type="GO" id="GO:0000981">
    <property type="term" value="F:DNA-binding transcription factor activity, RNA polymerase II-specific"/>
    <property type="evidence" value="ECO:0007669"/>
    <property type="project" value="TreeGrafter"/>
</dbReference>
<dbReference type="FunFam" id="1.10.10.10:FF:000010">
    <property type="entry name" value="Forkhead box P2 isoform B"/>
    <property type="match status" value="1"/>
</dbReference>
<evidence type="ECO:0000256" key="8">
    <source>
        <dbReference type="ARBA" id="ARBA00023163"/>
    </source>
</evidence>
<sequence>MNLGQHRKRHTPARRLILGVYVQEGSAELCVPSLSALCLHFIWSKQQQQHQHCRPKNVASSPVNGPSFSNKDVSRNHHHPFDWRHYCLFSGTTSTSAFSSTHTTRVDQQQAGGALSVEQNRLVLELLHQHSLIRDWGSGPVYLNDSPFFGLRPGCATPQQVEHMLMLAIQERLAQQLVSPFDLSRVWQNVLGLGGLPGGANAFSSPLDLSSALPPGPSTPSHPLFQHGKCVWPECNLTFDSFNAFLQHLSHMHTVDERSAHQCRSQIELVESLEHQLSEERTKLQSMMQHLHMKHSPDSTQPSLGIPHQPQAQQAQHFTQQQQVPRPLQPAQQYSQPLSSLQQSHQQSPIASPKTSVAPHYPSTTPKEPSMEMEQKPMIASMSSTPSFSHPSSIQQSIPLAASTPTSLSSELTTSQPTASSVHRPNVSPFTAAGIAPTSLFSAATTANNNNSQMVTVKRESPPPPLCFPSTSALLGGMLPCSSAPILATVTAADIAINCPVQSTSTAPRRRVTDKSVMPISADIAKNREFYRTHDSRPSYTYASLIRQAIMESKDCQLTLNEIYQWFTETFAYFRRNAATWKNAVRHNLSLHKCFARVEQNVKGAVWTVDDSEFYKRRPQRSSSSRSSKSSLHKTEHPSISRGKRGAAAATIAAHPTEVAAQNSAQFLSADFLGRHLGGPGQSSSSFGNLVNNTYADVKLENTSVASSASSMLEDYPMMEEDEEEGEETYTVVGEEPENQFLSPSGLNLLSSAAVSSSSASSSFLVAALQKGTHSEPCTPQALFPSSLQAQEALVREQEEAQSGSSSQSDVKK</sequence>
<keyword evidence="5" id="KW-0862">Zinc</keyword>
<reference evidence="14" key="1">
    <citation type="submission" date="2022-11" db="UniProtKB">
        <authorList>
            <consortium name="WormBaseParasite"/>
        </authorList>
    </citation>
    <scope>IDENTIFICATION</scope>
</reference>
<evidence type="ECO:0000256" key="7">
    <source>
        <dbReference type="ARBA" id="ARBA00023125"/>
    </source>
</evidence>
<feature type="compositionally biased region" description="Acidic residues" evidence="11">
    <location>
        <begin position="717"/>
        <end position="728"/>
    </location>
</feature>
<dbReference type="InterPro" id="IPR030456">
    <property type="entry name" value="TF_fork_head_CS_2"/>
</dbReference>
<feature type="compositionally biased region" description="Low complexity" evidence="11">
    <location>
        <begin position="307"/>
        <end position="349"/>
    </location>
</feature>
<keyword evidence="3" id="KW-0479">Metal-binding</keyword>
<dbReference type="InterPro" id="IPR032354">
    <property type="entry name" value="FOXP-CC"/>
</dbReference>
<comment type="subcellular location">
    <subcellularLocation>
        <location evidence="1 10">Nucleus</location>
    </subcellularLocation>
</comment>
<evidence type="ECO:0000313" key="14">
    <source>
        <dbReference type="WBParaSite" id="jg8023"/>
    </source>
</evidence>
<keyword evidence="4" id="KW-0863">Zinc-finger</keyword>
<feature type="region of interest" description="Disordered" evidence="11">
    <location>
        <begin position="618"/>
        <end position="651"/>
    </location>
</feature>
<evidence type="ECO:0000256" key="3">
    <source>
        <dbReference type="ARBA" id="ARBA00022723"/>
    </source>
</evidence>
<keyword evidence="9 10" id="KW-0539">Nucleus</keyword>
<evidence type="ECO:0000256" key="4">
    <source>
        <dbReference type="ARBA" id="ARBA00022771"/>
    </source>
</evidence>
<dbReference type="SUPFAM" id="SSF46785">
    <property type="entry name" value="Winged helix' DNA-binding domain"/>
    <property type="match status" value="1"/>
</dbReference>
<feature type="region of interest" description="Disordered" evidence="11">
    <location>
        <begin position="706"/>
        <end position="728"/>
    </location>
</feature>
<evidence type="ECO:0000256" key="1">
    <source>
        <dbReference type="ARBA" id="ARBA00004123"/>
    </source>
</evidence>
<evidence type="ECO:0000313" key="13">
    <source>
        <dbReference type="Proteomes" id="UP000887574"/>
    </source>
</evidence>
<dbReference type="SMART" id="SM00339">
    <property type="entry name" value="FH"/>
    <property type="match status" value="1"/>
</dbReference>
<evidence type="ECO:0000256" key="9">
    <source>
        <dbReference type="ARBA" id="ARBA00023242"/>
    </source>
</evidence>
<evidence type="ECO:0000259" key="12">
    <source>
        <dbReference type="PROSITE" id="PS50039"/>
    </source>
</evidence>
<dbReference type="Proteomes" id="UP000887574">
    <property type="component" value="Unplaced"/>
</dbReference>
<dbReference type="InterPro" id="IPR050998">
    <property type="entry name" value="FOXP"/>
</dbReference>
<dbReference type="PROSITE" id="PS50039">
    <property type="entry name" value="FORK_HEAD_3"/>
    <property type="match status" value="1"/>
</dbReference>
<evidence type="ECO:0000256" key="11">
    <source>
        <dbReference type="SAM" id="MobiDB-lite"/>
    </source>
</evidence>
<dbReference type="PROSITE" id="PS00028">
    <property type="entry name" value="ZINC_FINGER_C2H2_1"/>
    <property type="match status" value="1"/>
</dbReference>
<dbReference type="InterPro" id="IPR001766">
    <property type="entry name" value="Fork_head_dom"/>
</dbReference>
<keyword evidence="13" id="KW-1185">Reference proteome</keyword>
<evidence type="ECO:0000256" key="5">
    <source>
        <dbReference type="ARBA" id="ARBA00022833"/>
    </source>
</evidence>
<feature type="compositionally biased region" description="Low complexity" evidence="11">
    <location>
        <begin position="381"/>
        <end position="418"/>
    </location>
</feature>
<feature type="compositionally biased region" description="Low complexity" evidence="11">
    <location>
        <begin position="801"/>
        <end position="813"/>
    </location>
</feature>
<dbReference type="Pfam" id="PF16159">
    <property type="entry name" value="FOXP-CC"/>
    <property type="match status" value="1"/>
</dbReference>
<evidence type="ECO:0000256" key="6">
    <source>
        <dbReference type="ARBA" id="ARBA00023015"/>
    </source>
</evidence>
<dbReference type="InterPro" id="IPR036388">
    <property type="entry name" value="WH-like_DNA-bd_sf"/>
</dbReference>
<dbReference type="PRINTS" id="PR00053">
    <property type="entry name" value="FORKHEAD"/>
</dbReference>
<feature type="region of interest" description="Disordered" evidence="11">
    <location>
        <begin position="792"/>
        <end position="813"/>
    </location>
</feature>
<dbReference type="AlphaFoldDB" id="A0A915EP94"/>
<dbReference type="PANTHER" id="PTHR45796">
    <property type="entry name" value="FORKHEAD BOX P, ISOFORM C"/>
    <property type="match status" value="1"/>
</dbReference>
<keyword evidence="6" id="KW-0805">Transcription regulation</keyword>
<feature type="compositionally biased region" description="Low complexity" evidence="11">
    <location>
        <begin position="621"/>
        <end position="630"/>
    </location>
</feature>
<dbReference type="PROSITE" id="PS00658">
    <property type="entry name" value="FORK_HEAD_2"/>
    <property type="match status" value="1"/>
</dbReference>
<dbReference type="InterPro" id="IPR013087">
    <property type="entry name" value="Znf_C2H2_type"/>
</dbReference>
<name>A0A915EP94_9BILA</name>
<dbReference type="Gene3D" id="1.20.5.340">
    <property type="match status" value="1"/>
</dbReference>
<feature type="domain" description="Fork-head" evidence="12">
    <location>
        <begin position="537"/>
        <end position="629"/>
    </location>
</feature>
<keyword evidence="7 10" id="KW-0238">DNA-binding</keyword>
<keyword evidence="8" id="KW-0804">Transcription</keyword>
<dbReference type="Pfam" id="PF00250">
    <property type="entry name" value="Forkhead"/>
    <property type="match status" value="1"/>
</dbReference>
<accession>A0A915EP94</accession>
<dbReference type="GO" id="GO:0005634">
    <property type="term" value="C:nucleus"/>
    <property type="evidence" value="ECO:0007669"/>
    <property type="project" value="UniProtKB-SubCell"/>
</dbReference>
<dbReference type="InterPro" id="IPR047412">
    <property type="entry name" value="FH_FOXP1_P2"/>
</dbReference>
<evidence type="ECO:0000256" key="2">
    <source>
        <dbReference type="ARBA" id="ARBA00022491"/>
    </source>
</evidence>
<feature type="region of interest" description="Disordered" evidence="11">
    <location>
        <begin position="288"/>
        <end position="425"/>
    </location>
</feature>
<protein>
    <submittedName>
        <fullName evidence="14">Fork-head domain-containing protein</fullName>
    </submittedName>
</protein>
<dbReference type="CDD" id="cd20065">
    <property type="entry name" value="FH_FOXP2"/>
    <property type="match status" value="1"/>
</dbReference>
<dbReference type="InterPro" id="IPR036390">
    <property type="entry name" value="WH_DNA-bd_sf"/>
</dbReference>
<proteinExistence type="predicted"/>
<dbReference type="WBParaSite" id="jg8023">
    <property type="protein sequence ID" value="jg8023"/>
    <property type="gene ID" value="jg8023"/>
</dbReference>
<dbReference type="GO" id="GO:0000978">
    <property type="term" value="F:RNA polymerase II cis-regulatory region sequence-specific DNA binding"/>
    <property type="evidence" value="ECO:0007669"/>
    <property type="project" value="TreeGrafter"/>
</dbReference>
<dbReference type="GO" id="GO:0008270">
    <property type="term" value="F:zinc ion binding"/>
    <property type="evidence" value="ECO:0007669"/>
    <property type="project" value="UniProtKB-KW"/>
</dbReference>
<keyword evidence="2" id="KW-0678">Repressor</keyword>
<feature type="DNA-binding region" description="Fork-head" evidence="10">
    <location>
        <begin position="537"/>
        <end position="629"/>
    </location>
</feature>
<dbReference type="PANTHER" id="PTHR45796:SF4">
    <property type="entry name" value="FORKHEAD BOX P, ISOFORM C"/>
    <property type="match status" value="1"/>
</dbReference>
<evidence type="ECO:0000256" key="10">
    <source>
        <dbReference type="PROSITE-ProRule" id="PRU00089"/>
    </source>
</evidence>
<organism evidence="13 14">
    <name type="scientific">Ditylenchus dipsaci</name>
    <dbReference type="NCBI Taxonomy" id="166011"/>
    <lineage>
        <taxon>Eukaryota</taxon>
        <taxon>Metazoa</taxon>
        <taxon>Ecdysozoa</taxon>
        <taxon>Nematoda</taxon>
        <taxon>Chromadorea</taxon>
        <taxon>Rhabditida</taxon>
        <taxon>Tylenchina</taxon>
        <taxon>Tylenchomorpha</taxon>
        <taxon>Sphaerularioidea</taxon>
        <taxon>Anguinidae</taxon>
        <taxon>Anguininae</taxon>
        <taxon>Ditylenchus</taxon>
    </lineage>
</organism>
<dbReference type="Gene3D" id="1.10.10.10">
    <property type="entry name" value="Winged helix-like DNA-binding domain superfamily/Winged helix DNA-binding domain"/>
    <property type="match status" value="1"/>
</dbReference>